<comment type="caution">
    <text evidence="5">The sequence shown here is derived from an EMBL/GenBank/DDBJ whole genome shotgun (WGS) entry which is preliminary data.</text>
</comment>
<dbReference type="AlphaFoldDB" id="A0AAV7Z043"/>
<feature type="region of interest" description="Disordered" evidence="3">
    <location>
        <begin position="1"/>
        <end position="48"/>
    </location>
</feature>
<feature type="domain" description="HECT" evidence="4">
    <location>
        <begin position="1006"/>
        <end position="1184"/>
    </location>
</feature>
<dbReference type="InterPro" id="IPR043366">
    <property type="entry name" value="HECTD4"/>
</dbReference>
<dbReference type="InterPro" id="IPR000569">
    <property type="entry name" value="HECT_dom"/>
</dbReference>
<feature type="compositionally biased region" description="Acidic residues" evidence="3">
    <location>
        <begin position="17"/>
        <end position="38"/>
    </location>
</feature>
<evidence type="ECO:0000256" key="3">
    <source>
        <dbReference type="SAM" id="MobiDB-lite"/>
    </source>
</evidence>
<dbReference type="GO" id="GO:0004842">
    <property type="term" value="F:ubiquitin-protein transferase activity"/>
    <property type="evidence" value="ECO:0007669"/>
    <property type="project" value="InterPro"/>
</dbReference>
<proteinExistence type="predicted"/>
<dbReference type="PANTHER" id="PTHR46435">
    <property type="entry name" value="E3 UBIQUITIN-PROTEIN LIGASE HECTD4-RELATED"/>
    <property type="match status" value="1"/>
</dbReference>
<dbReference type="Gene3D" id="3.90.1750.10">
    <property type="entry name" value="Hect, E3 ligase catalytic domains"/>
    <property type="match status" value="1"/>
</dbReference>
<keyword evidence="1 2" id="KW-0833">Ubl conjugation pathway</keyword>
<gene>
    <name evidence="5" type="ORF">M0812_19793</name>
</gene>
<evidence type="ECO:0000256" key="2">
    <source>
        <dbReference type="PROSITE-ProRule" id="PRU00104"/>
    </source>
</evidence>
<dbReference type="PROSITE" id="PS50237">
    <property type="entry name" value="HECT"/>
    <property type="match status" value="1"/>
</dbReference>
<dbReference type="Proteomes" id="UP001146793">
    <property type="component" value="Unassembled WGS sequence"/>
</dbReference>
<sequence>MINETNNTSNEGNITVNDDDSDDDDNDHQDYDYDDDENQENKHNNNEFNNYNENWENIRIGDHILIISKEKLISKNNYWVPEMDETIQRIGLVISKDKGSQTILLRTFEPKLGINRDFWYNIEVLESLKNKRDRINNRLPMESLWSIPIEKLKHMTSQIEDSLSIHYARNSLFYLLGYFVKYFPNKISINLFDNQNSLIDLHKVLTLLQEENSFLSFNMKKMAKENYEKLLKIFLQKSLSKSEEKNLALLIKKECMIQLNDLKNKKLPVYTYQSKHPLKLKSKLQMKYKSKSKPKSKSKSKSKNLITQYIFIPNAKKLQIFFDRQTQLKDENEVLYLYKDLNQNQLISFHVGSISNSFKPIKINGNHFWLKVKRTDHPIFTDFKIPYDDGKLNNKNMYSWGYRFYVMPYKMNLIDENVFQFSCDEHILSLLKWIFKISPNLLQQFYCNDIFQALLRILQKRKFYLNMRKIIFRLLSKILLFQINRYTLSRNDPFNKDFNKDDLFHNFNIENKEIGNLKSEMTKLFIEENKRSNFLFNIKSHSNYCKKIIEFLTLTAIWSELLEKNEQFSSSKSLMPLSSSFSSSNKNGLLGNNNINQMGINLGTINKNNNSMDNNLQKNLIKKNPIWFQKFVFFINLLVEIRSDNGYLPNTLIEDAITNSNYSIKKFNYILKHNNNSQNFTNFKEILQLKQYFQKHYLTNDDRNSNIDIFNYLFTFDTKIKQNNLQQEINFYLILRNLNMKKEVNNNNKYKHNNTYNNERINNNNILKNPKRKMQKTLIKEKQKTKTDNQINEKKLLSKNSEKIIQLAFHENLNYWNPKLDRKLILFINQLLERNSTNNQILLTNLNIKQLIHSNKKIYKKSIFNNIDLEIIKRRFMILRYFNQLIIKFISIIDLNLIEKLQYKNDTLNSFLFISCYFSDLRELIFYNVKKMLIDESLFITTLPYKIPIIINPYSELLNIKPELLRNNLYSWEIRKFDKNKKKYIIKNKLYNNLNINFEYMIQKKRNLFIHSLKDLLKKILSQVCYKLENNMLVLNPTLINNPKFRLLGRLLGMAIRTNININVNFPQLIWKLLIMISPTKRDLYKIDKKLFQIIENFDHNSQKFIIHSINNQTVELLFNGKQIIVGNERKKEFIKLAINYRLNEYNNQINLLKRGLKDIVPEYHLFYLFTWEEFKKTVCENLK</sequence>
<name>A0AAV7Z043_9EUKA</name>
<dbReference type="Gene3D" id="3.30.2160.10">
    <property type="entry name" value="Hect, E3 ligase catalytic domain"/>
    <property type="match status" value="1"/>
</dbReference>
<organism evidence="5 6">
    <name type="scientific">Anaeramoeba flamelloides</name>
    <dbReference type="NCBI Taxonomy" id="1746091"/>
    <lineage>
        <taxon>Eukaryota</taxon>
        <taxon>Metamonada</taxon>
        <taxon>Anaeramoebidae</taxon>
        <taxon>Anaeramoeba</taxon>
    </lineage>
</organism>
<comment type="caution">
    <text evidence="2">Lacks conserved residue(s) required for the propagation of feature annotation.</text>
</comment>
<dbReference type="PANTHER" id="PTHR46435:SF1">
    <property type="entry name" value="E3 UBIQUITIN-PROTEIN LIGASE HECTD4-RELATED"/>
    <property type="match status" value="1"/>
</dbReference>
<evidence type="ECO:0000256" key="1">
    <source>
        <dbReference type="ARBA" id="ARBA00022786"/>
    </source>
</evidence>
<protein>
    <submittedName>
        <fullName evidence="5">E3 ubiquitin-protein ligase hectd3</fullName>
    </submittedName>
</protein>
<feature type="compositionally biased region" description="Polar residues" evidence="3">
    <location>
        <begin position="1"/>
        <end position="16"/>
    </location>
</feature>
<reference evidence="5" key="1">
    <citation type="submission" date="2022-08" db="EMBL/GenBank/DDBJ databases">
        <title>Novel sulphate-reducing endosymbionts in the free-living metamonad Anaeramoeba.</title>
        <authorList>
            <person name="Jerlstrom-Hultqvist J."/>
            <person name="Cepicka I."/>
            <person name="Gallot-Lavallee L."/>
            <person name="Salas-Leiva D."/>
            <person name="Curtis B.A."/>
            <person name="Zahonova K."/>
            <person name="Pipaliya S."/>
            <person name="Dacks J."/>
            <person name="Roger A.J."/>
        </authorList>
    </citation>
    <scope>NUCLEOTIDE SEQUENCE</scope>
    <source>
        <strain evidence="5">Busselton2</strain>
    </source>
</reference>
<evidence type="ECO:0000259" key="4">
    <source>
        <dbReference type="PROSITE" id="PS50237"/>
    </source>
</evidence>
<evidence type="ECO:0000313" key="5">
    <source>
        <dbReference type="EMBL" id="KAJ3434314.1"/>
    </source>
</evidence>
<dbReference type="SUPFAM" id="SSF56204">
    <property type="entry name" value="Hect, E3 ligase catalytic domain"/>
    <property type="match status" value="1"/>
</dbReference>
<accession>A0AAV7Z043</accession>
<evidence type="ECO:0000313" key="6">
    <source>
        <dbReference type="Proteomes" id="UP001146793"/>
    </source>
</evidence>
<dbReference type="EMBL" id="JANTQA010000044">
    <property type="protein sequence ID" value="KAJ3434314.1"/>
    <property type="molecule type" value="Genomic_DNA"/>
</dbReference>
<dbReference type="Pfam" id="PF00632">
    <property type="entry name" value="HECT"/>
    <property type="match status" value="1"/>
</dbReference>
<dbReference type="InterPro" id="IPR035983">
    <property type="entry name" value="Hect_E3_ubiquitin_ligase"/>
</dbReference>